<evidence type="ECO:0000313" key="11">
    <source>
        <dbReference type="Proteomes" id="UP001465755"/>
    </source>
</evidence>
<comment type="similarity">
    <text evidence="8">Belongs to the NnrD/CARKD family.</text>
</comment>
<dbReference type="Pfam" id="PF01256">
    <property type="entry name" value="Carb_kinase"/>
    <property type="match status" value="1"/>
</dbReference>
<comment type="cofactor">
    <cofactor evidence="8">
        <name>Mg(2+)</name>
        <dbReference type="ChEBI" id="CHEBI:18420"/>
    </cofactor>
</comment>
<evidence type="ECO:0000256" key="6">
    <source>
        <dbReference type="ARBA" id="ARBA00023239"/>
    </source>
</evidence>
<feature type="binding site" evidence="8">
    <location>
        <begin position="256"/>
        <end position="260"/>
    </location>
    <ligand>
        <name>ATP</name>
        <dbReference type="ChEBI" id="CHEBI:30616"/>
    </ligand>
</feature>
<keyword evidence="5 8" id="KW-0520">NAD</keyword>
<comment type="catalytic activity">
    <reaction evidence="8">
        <text>(6S)-NADHX + ATP = ADP + phosphate + NADH + H(+)</text>
        <dbReference type="Rhea" id="RHEA:19017"/>
        <dbReference type="ChEBI" id="CHEBI:15378"/>
        <dbReference type="ChEBI" id="CHEBI:30616"/>
        <dbReference type="ChEBI" id="CHEBI:43474"/>
        <dbReference type="ChEBI" id="CHEBI:57945"/>
        <dbReference type="ChEBI" id="CHEBI:64074"/>
        <dbReference type="ChEBI" id="CHEBI:456216"/>
        <dbReference type="EC" id="4.2.1.93"/>
    </reaction>
</comment>
<name>A0AAW1PZE8_9CHLO</name>
<feature type="binding site" evidence="8">
    <location>
        <begin position="275"/>
        <end position="284"/>
    </location>
    <ligand>
        <name>ATP</name>
        <dbReference type="ChEBI" id="CHEBI:30616"/>
    </ligand>
</feature>
<dbReference type="PROSITE" id="PS51383">
    <property type="entry name" value="YJEF_C_3"/>
    <property type="match status" value="1"/>
</dbReference>
<dbReference type="EMBL" id="JALJOQ010000001">
    <property type="protein sequence ID" value="KAK9815175.1"/>
    <property type="molecule type" value="Genomic_DNA"/>
</dbReference>
<dbReference type="EC" id="4.2.1.93" evidence="8"/>
<evidence type="ECO:0000259" key="9">
    <source>
        <dbReference type="PROSITE" id="PS51383"/>
    </source>
</evidence>
<evidence type="ECO:0000256" key="5">
    <source>
        <dbReference type="ARBA" id="ARBA00023027"/>
    </source>
</evidence>
<evidence type="ECO:0000313" key="10">
    <source>
        <dbReference type="EMBL" id="KAK9815175.1"/>
    </source>
</evidence>
<organism evidence="10 11">
    <name type="scientific">Symbiochloris irregularis</name>
    <dbReference type="NCBI Taxonomy" id="706552"/>
    <lineage>
        <taxon>Eukaryota</taxon>
        <taxon>Viridiplantae</taxon>
        <taxon>Chlorophyta</taxon>
        <taxon>core chlorophytes</taxon>
        <taxon>Trebouxiophyceae</taxon>
        <taxon>Trebouxiales</taxon>
        <taxon>Trebouxiaceae</taxon>
        <taxon>Symbiochloris</taxon>
    </lineage>
</organism>
<dbReference type="PANTHER" id="PTHR12592">
    <property type="entry name" value="ATP-DEPENDENT (S)-NAD(P)H-HYDRATE DEHYDRATASE FAMILY MEMBER"/>
    <property type="match status" value="1"/>
</dbReference>
<comment type="catalytic activity">
    <reaction evidence="7 8">
        <text>(6S)-NADPHX + ATP = ADP + phosphate + NADPH + H(+)</text>
        <dbReference type="Rhea" id="RHEA:32231"/>
        <dbReference type="ChEBI" id="CHEBI:15378"/>
        <dbReference type="ChEBI" id="CHEBI:30616"/>
        <dbReference type="ChEBI" id="CHEBI:43474"/>
        <dbReference type="ChEBI" id="CHEBI:57783"/>
        <dbReference type="ChEBI" id="CHEBI:64076"/>
        <dbReference type="ChEBI" id="CHEBI:456216"/>
        <dbReference type="EC" id="4.2.1.93"/>
    </reaction>
</comment>
<feature type="binding site" evidence="8">
    <location>
        <begin position="215"/>
        <end position="221"/>
    </location>
    <ligand>
        <name>(6S)-NADPHX</name>
        <dbReference type="ChEBI" id="CHEBI:64076"/>
    </ligand>
</feature>
<gene>
    <name evidence="10" type="ORF">WJX73_009789</name>
</gene>
<keyword evidence="2 8" id="KW-0547">Nucleotide-binding</keyword>
<dbReference type="AlphaFoldDB" id="A0AAW1PZE8"/>
<reference evidence="10 11" key="1">
    <citation type="journal article" date="2024" name="Nat. Commun.">
        <title>Phylogenomics reveals the evolutionary origins of lichenization in chlorophyte algae.</title>
        <authorList>
            <person name="Puginier C."/>
            <person name="Libourel C."/>
            <person name="Otte J."/>
            <person name="Skaloud P."/>
            <person name="Haon M."/>
            <person name="Grisel S."/>
            <person name="Petersen M."/>
            <person name="Berrin J.G."/>
            <person name="Delaux P.M."/>
            <person name="Dal Grande F."/>
            <person name="Keller J."/>
        </authorList>
    </citation>
    <scope>NUCLEOTIDE SEQUENCE [LARGE SCALE GENOMIC DNA]</scope>
    <source>
        <strain evidence="10 11">SAG 2036</strain>
    </source>
</reference>
<dbReference type="InterPro" id="IPR000631">
    <property type="entry name" value="CARKD"/>
</dbReference>
<accession>A0AAW1PZE8</accession>
<dbReference type="GO" id="GO:0005524">
    <property type="term" value="F:ATP binding"/>
    <property type="evidence" value="ECO:0007669"/>
    <property type="project" value="UniProtKB-KW"/>
</dbReference>
<dbReference type="HAMAP" id="MF_01965">
    <property type="entry name" value="NADHX_dehydratase"/>
    <property type="match status" value="1"/>
</dbReference>
<keyword evidence="6 8" id="KW-0456">Lyase</keyword>
<proteinExistence type="inferred from homology"/>
<feature type="domain" description="YjeF C-terminal" evidence="9">
    <location>
        <begin position="45"/>
        <end position="361"/>
    </location>
</feature>
<dbReference type="GO" id="GO:0047453">
    <property type="term" value="F:ATP-dependent NAD(P)H-hydrate dehydratase activity"/>
    <property type="evidence" value="ECO:0007669"/>
    <property type="project" value="UniProtKB-UniRule"/>
</dbReference>
<keyword evidence="3 8" id="KW-0067">ATP-binding</keyword>
<dbReference type="CDD" id="cd01171">
    <property type="entry name" value="YXKO-related"/>
    <property type="match status" value="1"/>
</dbReference>
<evidence type="ECO:0000256" key="1">
    <source>
        <dbReference type="ARBA" id="ARBA00022553"/>
    </source>
</evidence>
<evidence type="ECO:0000256" key="8">
    <source>
        <dbReference type="HAMAP-Rule" id="MF_03157"/>
    </source>
</evidence>
<comment type="caution">
    <text evidence="10">The sequence shown here is derived from an EMBL/GenBank/DDBJ whole genome shotgun (WGS) entry which is preliminary data.</text>
</comment>
<feature type="binding site" evidence="8">
    <location>
        <position position="162"/>
    </location>
    <ligand>
        <name>(6S)-NADPHX</name>
        <dbReference type="ChEBI" id="CHEBI:64076"/>
    </ligand>
</feature>
<dbReference type="PANTHER" id="PTHR12592:SF0">
    <property type="entry name" value="ATP-DEPENDENT (S)-NAD(P)H-HYDRATE DEHYDRATASE"/>
    <property type="match status" value="1"/>
</dbReference>
<dbReference type="GO" id="GO:0046496">
    <property type="term" value="P:nicotinamide nucleotide metabolic process"/>
    <property type="evidence" value="ECO:0007669"/>
    <property type="project" value="UniProtKB-UniRule"/>
</dbReference>
<dbReference type="InterPro" id="IPR029056">
    <property type="entry name" value="Ribokinase-like"/>
</dbReference>
<dbReference type="NCBIfam" id="TIGR00196">
    <property type="entry name" value="yjeF_cterm"/>
    <property type="match status" value="1"/>
</dbReference>
<dbReference type="GO" id="GO:0110051">
    <property type="term" value="P:metabolite repair"/>
    <property type="evidence" value="ECO:0007669"/>
    <property type="project" value="TreeGrafter"/>
</dbReference>
<comment type="function">
    <text evidence="8">Catalyzes the dehydration of the S-form of NAD(P)HX at the expense of ATP, which is converted to ADP. Together with NAD(P)HX epimerase, which catalyzes the epimerization of the S- and R-forms, the enzyme allows the repair of both epimers of NAD(P)HX, a damaged form of NAD(P)H that is a result of enzymatic or heat-dependent hydration.</text>
</comment>
<dbReference type="Gene3D" id="3.40.1190.20">
    <property type="match status" value="1"/>
</dbReference>
<feature type="binding site" evidence="8">
    <location>
        <position position="285"/>
    </location>
    <ligand>
        <name>(6S)-NADPHX</name>
        <dbReference type="ChEBI" id="CHEBI:64076"/>
    </ligand>
</feature>
<evidence type="ECO:0000256" key="7">
    <source>
        <dbReference type="ARBA" id="ARBA00047472"/>
    </source>
</evidence>
<evidence type="ECO:0000256" key="2">
    <source>
        <dbReference type="ARBA" id="ARBA00022741"/>
    </source>
</evidence>
<evidence type="ECO:0000256" key="4">
    <source>
        <dbReference type="ARBA" id="ARBA00022857"/>
    </source>
</evidence>
<dbReference type="Proteomes" id="UP001465755">
    <property type="component" value="Unassembled WGS sequence"/>
</dbReference>
<keyword evidence="11" id="KW-1185">Reference proteome</keyword>
<protein>
    <recommendedName>
        <fullName evidence="8">ATP-dependent (S)-NAD(P)H-hydrate dehydratase</fullName>
        <ecNumber evidence="8">4.2.1.93</ecNumber>
    </recommendedName>
    <alternativeName>
        <fullName evidence="8">ATP-dependent NAD(P)HX dehydratase</fullName>
    </alternativeName>
</protein>
<keyword evidence="4" id="KW-0521">NADP</keyword>
<evidence type="ECO:0000256" key="3">
    <source>
        <dbReference type="ARBA" id="ARBA00022840"/>
    </source>
</evidence>
<dbReference type="SUPFAM" id="SSF53613">
    <property type="entry name" value="Ribokinase-like"/>
    <property type="match status" value="1"/>
</dbReference>
<sequence>MLHGGLVGRCLQQLNVPAGGSKTFWRAAQLRSTPMALSKLDPDKVKKAVQAIVPKLTDDRYKGQAGVIGTIGGCREYTGAPYFASISSLKVGADLSHTFCTEGAATVIKTYAPDLIVHPYLPDSNDYPDELPEEKRKAILDKAAAAMDHWMPRFSVVTIGPGLGRDELVHATAKQVILKLRDLDKPMVIDADGLYIVTKNLDLIKGYKNVILTPNKNEYQRLADQLNIDLEDPSTSDEDKLQKMCKLLDGPTLVRKGARDLITNGTSFVEGTDVGSPRRAGGQGDVMAGSIATFYAWAVEALKAGNQEAQHATTVISATVLAAYGGTLTARYAAMAAFQKRRRSMIAVDLIDELGLAVDELFDQT</sequence>
<keyword evidence="1 8" id="KW-0597">Phosphoprotein</keyword>
<dbReference type="FunFam" id="3.40.1190.20:FF:000023">
    <property type="entry name" value="ATP-dependent (S)-NAD(P)H-hydrate dehydratase"/>
    <property type="match status" value="1"/>
</dbReference>